<organism evidence="1 2">
    <name type="scientific">Terriglobus roseus</name>
    <dbReference type="NCBI Taxonomy" id="392734"/>
    <lineage>
        <taxon>Bacteria</taxon>
        <taxon>Pseudomonadati</taxon>
        <taxon>Acidobacteriota</taxon>
        <taxon>Terriglobia</taxon>
        <taxon>Terriglobales</taxon>
        <taxon>Acidobacteriaceae</taxon>
        <taxon>Terriglobus</taxon>
    </lineage>
</organism>
<dbReference type="EMBL" id="FNSD01000001">
    <property type="protein sequence ID" value="SEB58004.1"/>
    <property type="molecule type" value="Genomic_DNA"/>
</dbReference>
<accession>A0A1H4KHG8</accession>
<protein>
    <submittedName>
        <fullName evidence="1">Uncharacterized protein</fullName>
    </submittedName>
</protein>
<gene>
    <name evidence="1" type="ORF">SAMN05443244_1203</name>
</gene>
<reference evidence="1 2" key="1">
    <citation type="submission" date="2016-10" db="EMBL/GenBank/DDBJ databases">
        <authorList>
            <person name="de Groot N.N."/>
        </authorList>
    </citation>
    <scope>NUCLEOTIDE SEQUENCE [LARGE SCALE GENOMIC DNA]</scope>
    <source>
        <strain evidence="1 2">AB35.6</strain>
    </source>
</reference>
<proteinExistence type="predicted"/>
<dbReference type="Proteomes" id="UP000182409">
    <property type="component" value="Unassembled WGS sequence"/>
</dbReference>
<dbReference type="AlphaFoldDB" id="A0A1H4KHG8"/>
<name>A0A1H4KHG8_9BACT</name>
<evidence type="ECO:0000313" key="1">
    <source>
        <dbReference type="EMBL" id="SEB58004.1"/>
    </source>
</evidence>
<dbReference type="RefSeq" id="WP_139285114.1">
    <property type="nucleotide sequence ID" value="NZ_FNSD01000001.1"/>
</dbReference>
<sequence length="145" mass="15258">MLQAAGSDTVPMHLAVIATRLTPGQSQTVIAAERFVIPGGNCILQEAVAGSNATCRFPFEHETPVTVTGNVTNGECDAAATHPATAQLRTMAAGTRADPMVQVPLRMGGSICSGTQLTFTPFREDGKIRMEVDAAPADLESFRDQ</sequence>
<dbReference type="OrthoDB" id="117897at2"/>
<evidence type="ECO:0000313" key="2">
    <source>
        <dbReference type="Proteomes" id="UP000182409"/>
    </source>
</evidence>